<dbReference type="OrthoDB" id="8967890at2"/>
<evidence type="ECO:0000313" key="2">
    <source>
        <dbReference type="Proteomes" id="UP000198635"/>
    </source>
</evidence>
<dbReference type="AlphaFoldDB" id="A0A1I3YU09"/>
<evidence type="ECO:0000313" key="1">
    <source>
        <dbReference type="EMBL" id="SFK35275.1"/>
    </source>
</evidence>
<name>A0A1I3YU09_9BACT</name>
<reference evidence="2" key="1">
    <citation type="submission" date="2016-10" db="EMBL/GenBank/DDBJ databases">
        <authorList>
            <person name="Varghese N."/>
            <person name="Submissions S."/>
        </authorList>
    </citation>
    <scope>NUCLEOTIDE SEQUENCE [LARGE SCALE GENOMIC DNA]</scope>
    <source>
        <strain evidence="2">DSM 5918</strain>
    </source>
</reference>
<gene>
    <name evidence="1" type="ORF">SAMN04488082_12124</name>
</gene>
<dbReference type="STRING" id="52560.SAMN04488082_12124"/>
<dbReference type="Proteomes" id="UP000198635">
    <property type="component" value="Unassembled WGS sequence"/>
</dbReference>
<dbReference type="EMBL" id="FORX01000021">
    <property type="protein sequence ID" value="SFK35275.1"/>
    <property type="molecule type" value="Genomic_DNA"/>
</dbReference>
<accession>A0A1I3YU09</accession>
<protein>
    <submittedName>
        <fullName evidence="1">Uncharacterized protein</fullName>
    </submittedName>
</protein>
<sequence length="111" mass="12658">MSAFEQELEATGELLKNEKISKELARAHVRSLAWFRQNLAELEAAGWSVAELYRIGTLSFPYSEWGPGWLTLWNNEKCSPRLGRRGEIEFVLHEAGGDVVQSCRLDRSYLS</sequence>
<keyword evidence="2" id="KW-1185">Reference proteome</keyword>
<dbReference type="RefSeq" id="WP_092378303.1">
    <property type="nucleotide sequence ID" value="NZ_FORX01000021.1"/>
</dbReference>
<proteinExistence type="predicted"/>
<organism evidence="1 2">
    <name type="scientific">Desulfomicrobium apsheronum</name>
    <dbReference type="NCBI Taxonomy" id="52560"/>
    <lineage>
        <taxon>Bacteria</taxon>
        <taxon>Pseudomonadati</taxon>
        <taxon>Thermodesulfobacteriota</taxon>
        <taxon>Desulfovibrionia</taxon>
        <taxon>Desulfovibrionales</taxon>
        <taxon>Desulfomicrobiaceae</taxon>
        <taxon>Desulfomicrobium</taxon>
    </lineage>
</organism>